<evidence type="ECO:0000256" key="1">
    <source>
        <dbReference type="SAM" id="MobiDB-lite"/>
    </source>
</evidence>
<feature type="compositionally biased region" description="Basic and acidic residues" evidence="1">
    <location>
        <begin position="43"/>
        <end position="54"/>
    </location>
</feature>
<name>A0A7X6MLC0_9MYCO</name>
<feature type="region of interest" description="Disordered" evidence="1">
    <location>
        <begin position="1"/>
        <end position="29"/>
    </location>
</feature>
<protein>
    <submittedName>
        <fullName evidence="2">Uncharacterized protein</fullName>
    </submittedName>
</protein>
<evidence type="ECO:0000313" key="2">
    <source>
        <dbReference type="EMBL" id="NKZ10875.1"/>
    </source>
</evidence>
<dbReference type="RefSeq" id="WP_168441628.1">
    <property type="nucleotide sequence ID" value="NZ_HG322951.1"/>
</dbReference>
<gene>
    <name evidence="2" type="ORF">HGA11_07790</name>
</gene>
<feature type="compositionally biased region" description="Polar residues" evidence="1">
    <location>
        <begin position="8"/>
        <end position="18"/>
    </location>
</feature>
<comment type="caution">
    <text evidence="2">The sequence shown here is derived from an EMBL/GenBank/DDBJ whole genome shotgun (WGS) entry which is preliminary data.</text>
</comment>
<evidence type="ECO:0000313" key="3">
    <source>
        <dbReference type="Proteomes" id="UP000518188"/>
    </source>
</evidence>
<reference evidence="2 3" key="1">
    <citation type="submission" date="2020-04" db="EMBL/GenBank/DDBJ databases">
        <title>MicrobeNet Type strains.</title>
        <authorList>
            <person name="Nicholson A.C."/>
        </authorList>
    </citation>
    <scope>NUCLEOTIDE SEQUENCE [LARGE SCALE GENOMIC DNA]</scope>
    <source>
        <strain evidence="2 3">ATCC 700731</strain>
    </source>
</reference>
<proteinExistence type="predicted"/>
<dbReference type="Proteomes" id="UP000518188">
    <property type="component" value="Unassembled WGS sequence"/>
</dbReference>
<dbReference type="AlphaFoldDB" id="A0A7X6MLC0"/>
<accession>A0A7X6MLC0</accession>
<dbReference type="EMBL" id="JAAXPJ010000002">
    <property type="protein sequence ID" value="NKZ10875.1"/>
    <property type="molecule type" value="Genomic_DNA"/>
</dbReference>
<sequence>MTAMSAPSGAQQRRQSADGQLPTKHRAGRALIRVLGGAEEPAPEDRGARLALPDGDRAEAAEQVGVVRLARQQELQQARYYRGMLEEQRAVVEDELTRDCELLVRHLADDRNRRRMPRLREAIRLKRREQYQIDCLLESLSARFFWPRPKALPDHRFAIEIHPTRHGYRVRIPDLDLVVTVVSRADAEMSAREHIAVHMGTAISRIAVHVAPAH</sequence>
<feature type="region of interest" description="Disordered" evidence="1">
    <location>
        <begin position="35"/>
        <end position="54"/>
    </location>
</feature>
<organism evidence="2 3">
    <name type="scientific">Mycolicibacterium septicum DSM 44393</name>
    <dbReference type="NCBI Taxonomy" id="1341646"/>
    <lineage>
        <taxon>Bacteria</taxon>
        <taxon>Bacillati</taxon>
        <taxon>Actinomycetota</taxon>
        <taxon>Actinomycetes</taxon>
        <taxon>Mycobacteriales</taxon>
        <taxon>Mycobacteriaceae</taxon>
        <taxon>Mycolicibacterium</taxon>
    </lineage>
</organism>